<feature type="region of interest" description="Disordered" evidence="1">
    <location>
        <begin position="201"/>
        <end position="333"/>
    </location>
</feature>
<evidence type="ECO:0000256" key="1">
    <source>
        <dbReference type="SAM" id="MobiDB-lite"/>
    </source>
</evidence>
<dbReference type="PhylomeDB" id="B4HX03"/>
<feature type="region of interest" description="Disordered" evidence="1">
    <location>
        <begin position="39"/>
        <end position="60"/>
    </location>
</feature>
<dbReference type="EMBL" id="CH480818">
    <property type="protein sequence ID" value="EDW52548.1"/>
    <property type="molecule type" value="Genomic_DNA"/>
</dbReference>
<feature type="compositionally biased region" description="Low complexity" evidence="1">
    <location>
        <begin position="262"/>
        <end position="278"/>
    </location>
</feature>
<reference evidence="2 3" key="1">
    <citation type="journal article" date="2007" name="Nature">
        <title>Evolution of genes and genomes on the Drosophila phylogeny.</title>
        <authorList>
            <consortium name="Drosophila 12 Genomes Consortium"/>
            <person name="Clark A.G."/>
            <person name="Eisen M.B."/>
            <person name="Smith D.R."/>
            <person name="Bergman C.M."/>
            <person name="Oliver B."/>
            <person name="Markow T.A."/>
            <person name="Kaufman T.C."/>
            <person name="Kellis M."/>
            <person name="Gelbart W."/>
            <person name="Iyer V.N."/>
            <person name="Pollard D.A."/>
            <person name="Sackton T.B."/>
            <person name="Larracuente A.M."/>
            <person name="Singh N.D."/>
            <person name="Abad J.P."/>
            <person name="Abt D.N."/>
            <person name="Adryan B."/>
            <person name="Aguade M."/>
            <person name="Akashi H."/>
            <person name="Anderson W.W."/>
            <person name="Aquadro C.F."/>
            <person name="Ardell D.H."/>
            <person name="Arguello R."/>
            <person name="Artieri C.G."/>
            <person name="Barbash D.A."/>
            <person name="Barker D."/>
            <person name="Barsanti P."/>
            <person name="Batterham P."/>
            <person name="Batzoglou S."/>
            <person name="Begun D."/>
            <person name="Bhutkar A."/>
            <person name="Blanco E."/>
            <person name="Bosak S.A."/>
            <person name="Bradley R.K."/>
            <person name="Brand A.D."/>
            <person name="Brent M.R."/>
            <person name="Brooks A.N."/>
            <person name="Brown R.H."/>
            <person name="Butlin R.K."/>
            <person name="Caggese C."/>
            <person name="Calvi B.R."/>
            <person name="Bernardo de Carvalho A."/>
            <person name="Caspi A."/>
            <person name="Castrezana S."/>
            <person name="Celniker S.E."/>
            <person name="Chang J.L."/>
            <person name="Chapple C."/>
            <person name="Chatterji S."/>
            <person name="Chinwalla A."/>
            <person name="Civetta A."/>
            <person name="Clifton S.W."/>
            <person name="Comeron J.M."/>
            <person name="Costello J.C."/>
            <person name="Coyne J.A."/>
            <person name="Daub J."/>
            <person name="David R.G."/>
            <person name="Delcher A.L."/>
            <person name="Delehaunty K."/>
            <person name="Do C.B."/>
            <person name="Ebling H."/>
            <person name="Edwards K."/>
            <person name="Eickbush T."/>
            <person name="Evans J.D."/>
            <person name="Filipski A."/>
            <person name="Findeiss S."/>
            <person name="Freyhult E."/>
            <person name="Fulton L."/>
            <person name="Fulton R."/>
            <person name="Garcia A.C."/>
            <person name="Gardiner A."/>
            <person name="Garfield D.A."/>
            <person name="Garvin B.E."/>
            <person name="Gibson G."/>
            <person name="Gilbert D."/>
            <person name="Gnerre S."/>
            <person name="Godfrey J."/>
            <person name="Good R."/>
            <person name="Gotea V."/>
            <person name="Gravely B."/>
            <person name="Greenberg A.J."/>
            <person name="Griffiths-Jones S."/>
            <person name="Gross S."/>
            <person name="Guigo R."/>
            <person name="Gustafson E.A."/>
            <person name="Haerty W."/>
            <person name="Hahn M.W."/>
            <person name="Halligan D.L."/>
            <person name="Halpern A.L."/>
            <person name="Halter G.M."/>
            <person name="Han M.V."/>
            <person name="Heger A."/>
            <person name="Hillier L."/>
            <person name="Hinrichs A.S."/>
            <person name="Holmes I."/>
            <person name="Hoskins R.A."/>
            <person name="Hubisz M.J."/>
            <person name="Hultmark D."/>
            <person name="Huntley M.A."/>
            <person name="Jaffe D.B."/>
            <person name="Jagadeeshan S."/>
            <person name="Jeck W.R."/>
            <person name="Johnson J."/>
            <person name="Jones C.D."/>
            <person name="Jordan W.C."/>
            <person name="Karpen G.H."/>
            <person name="Kataoka E."/>
            <person name="Keightley P.D."/>
            <person name="Kheradpour P."/>
            <person name="Kirkness E.F."/>
            <person name="Koerich L.B."/>
            <person name="Kristiansen K."/>
            <person name="Kudrna D."/>
            <person name="Kulathinal R.J."/>
            <person name="Kumar S."/>
            <person name="Kwok R."/>
            <person name="Lander E."/>
            <person name="Langley C.H."/>
            <person name="Lapoint R."/>
            <person name="Lazzaro B.P."/>
            <person name="Lee S.J."/>
            <person name="Levesque L."/>
            <person name="Li R."/>
            <person name="Lin C.F."/>
            <person name="Lin M.F."/>
            <person name="Lindblad-Toh K."/>
            <person name="Llopart A."/>
            <person name="Long M."/>
            <person name="Low L."/>
            <person name="Lozovsky E."/>
            <person name="Lu J."/>
            <person name="Luo M."/>
            <person name="Machado C.A."/>
            <person name="Makalowski W."/>
            <person name="Marzo M."/>
            <person name="Matsuda M."/>
            <person name="Matzkin L."/>
            <person name="McAllister B."/>
            <person name="McBride C.S."/>
            <person name="McKernan B."/>
            <person name="McKernan K."/>
            <person name="Mendez-Lago M."/>
            <person name="Minx P."/>
            <person name="Mollenhauer M.U."/>
            <person name="Montooth K."/>
            <person name="Mount S.M."/>
            <person name="Mu X."/>
            <person name="Myers E."/>
            <person name="Negre B."/>
            <person name="Newfeld S."/>
            <person name="Nielsen R."/>
            <person name="Noor M.A."/>
            <person name="O'Grady P."/>
            <person name="Pachter L."/>
            <person name="Papaceit M."/>
            <person name="Parisi M.J."/>
            <person name="Parisi M."/>
            <person name="Parts L."/>
            <person name="Pedersen J.S."/>
            <person name="Pesole G."/>
            <person name="Phillippy A.M."/>
            <person name="Ponting C.P."/>
            <person name="Pop M."/>
            <person name="Porcelli D."/>
            <person name="Powell J.R."/>
            <person name="Prohaska S."/>
            <person name="Pruitt K."/>
            <person name="Puig M."/>
            <person name="Quesneville H."/>
            <person name="Ram K.R."/>
            <person name="Rand D."/>
            <person name="Rasmussen M.D."/>
            <person name="Reed L.K."/>
            <person name="Reenan R."/>
            <person name="Reily A."/>
            <person name="Remington K.A."/>
            <person name="Rieger T.T."/>
            <person name="Ritchie M.G."/>
            <person name="Robin C."/>
            <person name="Rogers Y.H."/>
            <person name="Rohde C."/>
            <person name="Rozas J."/>
            <person name="Rubenfield M.J."/>
            <person name="Ruiz A."/>
            <person name="Russo S."/>
            <person name="Salzberg S.L."/>
            <person name="Sanchez-Gracia A."/>
            <person name="Saranga D.J."/>
            <person name="Sato H."/>
            <person name="Schaeffer S.W."/>
            <person name="Schatz M.C."/>
            <person name="Schlenke T."/>
            <person name="Schwartz R."/>
            <person name="Segarra C."/>
            <person name="Singh R.S."/>
            <person name="Sirot L."/>
            <person name="Sirota M."/>
            <person name="Sisneros N.B."/>
            <person name="Smith C.D."/>
            <person name="Smith T.F."/>
            <person name="Spieth J."/>
            <person name="Stage D.E."/>
            <person name="Stark A."/>
            <person name="Stephan W."/>
            <person name="Strausberg R.L."/>
            <person name="Strempel S."/>
            <person name="Sturgill D."/>
            <person name="Sutton G."/>
            <person name="Sutton G.G."/>
            <person name="Tao W."/>
            <person name="Teichmann S."/>
            <person name="Tobari Y.N."/>
            <person name="Tomimura Y."/>
            <person name="Tsolas J.M."/>
            <person name="Valente V.L."/>
            <person name="Venter E."/>
            <person name="Venter J.C."/>
            <person name="Vicario S."/>
            <person name="Vieira F.G."/>
            <person name="Vilella A.J."/>
            <person name="Villasante A."/>
            <person name="Walenz B."/>
            <person name="Wang J."/>
            <person name="Wasserman M."/>
            <person name="Watts T."/>
            <person name="Wilson D."/>
            <person name="Wilson R.K."/>
            <person name="Wing R.A."/>
            <person name="Wolfner M.F."/>
            <person name="Wong A."/>
            <person name="Wong G.K."/>
            <person name="Wu C.I."/>
            <person name="Wu G."/>
            <person name="Yamamoto D."/>
            <person name="Yang H.P."/>
            <person name="Yang S.P."/>
            <person name="Yorke J.A."/>
            <person name="Yoshida K."/>
            <person name="Zdobnov E."/>
            <person name="Zhang P."/>
            <person name="Zhang Y."/>
            <person name="Zimin A.V."/>
            <person name="Baldwin J."/>
            <person name="Abdouelleil A."/>
            <person name="Abdulkadir J."/>
            <person name="Abebe A."/>
            <person name="Abera B."/>
            <person name="Abreu J."/>
            <person name="Acer S.C."/>
            <person name="Aftuck L."/>
            <person name="Alexander A."/>
            <person name="An P."/>
            <person name="Anderson E."/>
            <person name="Anderson S."/>
            <person name="Arachi H."/>
            <person name="Azer M."/>
            <person name="Bachantsang P."/>
            <person name="Barry A."/>
            <person name="Bayul T."/>
            <person name="Berlin A."/>
            <person name="Bessette D."/>
            <person name="Bloom T."/>
            <person name="Blye J."/>
            <person name="Boguslavskiy L."/>
            <person name="Bonnet C."/>
            <person name="Boukhgalter B."/>
            <person name="Bourzgui I."/>
            <person name="Brown A."/>
            <person name="Cahill P."/>
            <person name="Channer S."/>
            <person name="Cheshatsang Y."/>
            <person name="Chuda L."/>
            <person name="Citroen M."/>
            <person name="Collymore A."/>
            <person name="Cooke P."/>
            <person name="Costello M."/>
            <person name="D'Aco K."/>
            <person name="Daza R."/>
            <person name="De Haan G."/>
            <person name="DeGray S."/>
            <person name="DeMaso C."/>
            <person name="Dhargay N."/>
            <person name="Dooley K."/>
            <person name="Dooley E."/>
            <person name="Doricent M."/>
            <person name="Dorje P."/>
            <person name="Dorjee K."/>
            <person name="Dupes A."/>
            <person name="Elong R."/>
            <person name="Falk J."/>
            <person name="Farina A."/>
            <person name="Faro S."/>
            <person name="Ferguson D."/>
            <person name="Fisher S."/>
            <person name="Foley C.D."/>
            <person name="Franke A."/>
            <person name="Friedrich D."/>
            <person name="Gadbois L."/>
            <person name="Gearin G."/>
            <person name="Gearin C.R."/>
            <person name="Giannoukos G."/>
            <person name="Goode T."/>
            <person name="Graham J."/>
            <person name="Grandbois E."/>
            <person name="Grewal S."/>
            <person name="Gyaltsen K."/>
            <person name="Hafez N."/>
            <person name="Hagos B."/>
            <person name="Hall J."/>
            <person name="Henson C."/>
            <person name="Hollinger A."/>
            <person name="Honan T."/>
            <person name="Huard M.D."/>
            <person name="Hughes L."/>
            <person name="Hurhula B."/>
            <person name="Husby M.E."/>
            <person name="Kamat A."/>
            <person name="Kanga B."/>
            <person name="Kashin S."/>
            <person name="Khazanovich D."/>
            <person name="Kisner P."/>
            <person name="Lance K."/>
            <person name="Lara M."/>
            <person name="Lee W."/>
            <person name="Lennon N."/>
            <person name="Letendre F."/>
            <person name="LeVine R."/>
            <person name="Lipovsky A."/>
            <person name="Liu X."/>
            <person name="Liu J."/>
            <person name="Liu S."/>
            <person name="Lokyitsang T."/>
            <person name="Lokyitsang Y."/>
            <person name="Lubonja R."/>
            <person name="Lui A."/>
            <person name="MacDonald P."/>
            <person name="Magnisalis V."/>
            <person name="Maru K."/>
            <person name="Matthews C."/>
            <person name="McCusker W."/>
            <person name="McDonough S."/>
            <person name="Mehta T."/>
            <person name="Meldrim J."/>
            <person name="Meneus L."/>
            <person name="Mihai O."/>
            <person name="Mihalev A."/>
            <person name="Mihova T."/>
            <person name="Mittelman R."/>
            <person name="Mlenga V."/>
            <person name="Montmayeur A."/>
            <person name="Mulrain L."/>
            <person name="Navidi A."/>
            <person name="Naylor J."/>
            <person name="Negash T."/>
            <person name="Nguyen T."/>
            <person name="Nguyen N."/>
            <person name="Nicol R."/>
            <person name="Norbu C."/>
            <person name="Norbu N."/>
            <person name="Novod N."/>
            <person name="O'Neill B."/>
            <person name="Osman S."/>
            <person name="Markiewicz E."/>
            <person name="Oyono O.L."/>
            <person name="Patti C."/>
            <person name="Phunkhang P."/>
            <person name="Pierre F."/>
            <person name="Priest M."/>
            <person name="Raghuraman S."/>
            <person name="Rege F."/>
            <person name="Reyes R."/>
            <person name="Rise C."/>
            <person name="Rogov P."/>
            <person name="Ross K."/>
            <person name="Ryan E."/>
            <person name="Settipalli S."/>
            <person name="Shea T."/>
            <person name="Sherpa N."/>
            <person name="Shi L."/>
            <person name="Shih D."/>
            <person name="Sparrow T."/>
            <person name="Spaulding J."/>
            <person name="Stalker J."/>
            <person name="Stange-Thomann N."/>
            <person name="Stavropoulos S."/>
            <person name="Stone C."/>
            <person name="Strader C."/>
            <person name="Tesfaye S."/>
            <person name="Thomson T."/>
            <person name="Thoulutsang Y."/>
            <person name="Thoulutsang D."/>
            <person name="Topham K."/>
            <person name="Topping I."/>
            <person name="Tsamla T."/>
            <person name="Vassiliev H."/>
            <person name="Vo A."/>
            <person name="Wangchuk T."/>
            <person name="Wangdi T."/>
            <person name="Weiand M."/>
            <person name="Wilkinson J."/>
            <person name="Wilson A."/>
            <person name="Yadav S."/>
            <person name="Young G."/>
            <person name="Yu Q."/>
            <person name="Zembek L."/>
            <person name="Zhong D."/>
            <person name="Zimmer A."/>
            <person name="Zwirko Z."/>
            <person name="Jaffe D.B."/>
            <person name="Alvarez P."/>
            <person name="Brockman W."/>
            <person name="Butler J."/>
            <person name="Chin C."/>
            <person name="Gnerre S."/>
            <person name="Grabherr M."/>
            <person name="Kleber M."/>
            <person name="Mauceli E."/>
            <person name="MacCallum I."/>
        </authorList>
    </citation>
    <scope>NUCLEOTIDE SEQUENCE [LARGE SCALE GENOMIC DNA]</scope>
    <source>
        <strain evidence="3">Rob3c / Tucson 14021-0248.25</strain>
    </source>
</reference>
<sequence length="371" mass="38302">MKEIDTETTVVWPAWCYSGNAPTDILQQKPAKATTAIVGGRSAAQPATHDDQEAATTASTATKRKHLERLASDLRQLGKKGRRSRSVSPCSRYPTVAETARMLSERSLLSGYGAIESSAKKLSEAATGGAGGVGAAGQAATPTTSQLSAPASATSSSSMSFSSAGSTCTTNANTASVAAAYAAFYLEKVKHEKMDNHKDAPMVTIHNNNNNNTINNNNSSSSSSSIINNHQSSQPSLGHSVKRERLSPGSNSSSHNGELTVSSFARSRSATPSSSSYRGGAGGGVSPSHQQQQQQSQQQQQRLSPPSGPSMATATTTSSLSSSSSGSASASASAATHMPLHNLSTNLLYRSQQAAACQHQLTSGASHFLAV</sequence>
<dbReference type="KEGG" id="dse:6612108"/>
<evidence type="ECO:0000313" key="3">
    <source>
        <dbReference type="Proteomes" id="UP000001292"/>
    </source>
</evidence>
<evidence type="ECO:0000313" key="2">
    <source>
        <dbReference type="EMBL" id="EDW52548.1"/>
    </source>
</evidence>
<name>B4HX03_DROSE</name>
<dbReference type="HOGENOM" id="CLU_746553_0_0_1"/>
<protein>
    <submittedName>
        <fullName evidence="2">GM11188</fullName>
    </submittedName>
</protein>
<feature type="region of interest" description="Disordered" evidence="1">
    <location>
        <begin position="126"/>
        <end position="167"/>
    </location>
</feature>
<accession>B4HX03</accession>
<dbReference type="STRING" id="7238.B4HX03"/>
<feature type="compositionally biased region" description="Low complexity" evidence="1">
    <location>
        <begin position="136"/>
        <end position="167"/>
    </location>
</feature>
<dbReference type="OMA" id="FASWAWI"/>
<dbReference type="AlphaFoldDB" id="B4HX03"/>
<proteinExistence type="predicted"/>
<keyword evidence="3" id="KW-1185">Reference proteome</keyword>
<feature type="compositionally biased region" description="Low complexity" evidence="1">
    <location>
        <begin position="204"/>
        <end position="234"/>
    </location>
</feature>
<feature type="compositionally biased region" description="Polar residues" evidence="1">
    <location>
        <begin position="248"/>
        <end position="261"/>
    </location>
</feature>
<feature type="compositionally biased region" description="Low complexity" evidence="1">
    <location>
        <begin position="286"/>
        <end position="333"/>
    </location>
</feature>
<gene>
    <name evidence="2" type="primary">Dsec\GM11188</name>
    <name evidence="2" type="ORF">Dsec_GM11188</name>
</gene>
<dbReference type="Proteomes" id="UP000001292">
    <property type="component" value="Unassembled WGS sequence"/>
</dbReference>
<organism evidence="3">
    <name type="scientific">Drosophila sechellia</name>
    <name type="common">Fruit fly</name>
    <dbReference type="NCBI Taxonomy" id="7238"/>
    <lineage>
        <taxon>Eukaryota</taxon>
        <taxon>Metazoa</taxon>
        <taxon>Ecdysozoa</taxon>
        <taxon>Arthropoda</taxon>
        <taxon>Hexapoda</taxon>
        <taxon>Insecta</taxon>
        <taxon>Pterygota</taxon>
        <taxon>Neoptera</taxon>
        <taxon>Endopterygota</taxon>
        <taxon>Diptera</taxon>
        <taxon>Brachycera</taxon>
        <taxon>Muscomorpha</taxon>
        <taxon>Ephydroidea</taxon>
        <taxon>Drosophilidae</taxon>
        <taxon>Drosophila</taxon>
        <taxon>Sophophora</taxon>
    </lineage>
</organism>